<organism evidence="2 3">
    <name type="scientific">Haliangium ochraceum (strain DSM 14365 / JCM 11303 / SMP-2)</name>
    <dbReference type="NCBI Taxonomy" id="502025"/>
    <lineage>
        <taxon>Bacteria</taxon>
        <taxon>Pseudomonadati</taxon>
        <taxon>Myxococcota</taxon>
        <taxon>Polyangia</taxon>
        <taxon>Haliangiales</taxon>
        <taxon>Kofleriaceae</taxon>
        <taxon>Haliangium</taxon>
    </lineage>
</organism>
<keyword evidence="3" id="KW-1185">Reference proteome</keyword>
<dbReference type="eggNOG" id="COG4733">
    <property type="taxonomic scope" value="Bacteria"/>
</dbReference>
<name>D0LL18_HALO1</name>
<dbReference type="AlphaFoldDB" id="D0LL18"/>
<feature type="region of interest" description="Disordered" evidence="1">
    <location>
        <begin position="134"/>
        <end position="176"/>
    </location>
</feature>
<evidence type="ECO:0000256" key="1">
    <source>
        <dbReference type="SAM" id="MobiDB-lite"/>
    </source>
</evidence>
<accession>D0LL18</accession>
<proteinExistence type="predicted"/>
<protein>
    <submittedName>
        <fullName evidence="2">Uncharacterized protein</fullName>
    </submittedName>
</protein>
<dbReference type="KEGG" id="hoh:Hoch_4241"/>
<reference evidence="2 3" key="1">
    <citation type="journal article" date="2010" name="Stand. Genomic Sci.">
        <title>Complete genome sequence of Haliangium ochraceum type strain (SMP-2).</title>
        <authorList>
            <consortium name="US DOE Joint Genome Institute (JGI-PGF)"/>
            <person name="Ivanova N."/>
            <person name="Daum C."/>
            <person name="Lang E."/>
            <person name="Abt B."/>
            <person name="Kopitz M."/>
            <person name="Saunders E."/>
            <person name="Lapidus A."/>
            <person name="Lucas S."/>
            <person name="Glavina Del Rio T."/>
            <person name="Nolan M."/>
            <person name="Tice H."/>
            <person name="Copeland A."/>
            <person name="Cheng J.F."/>
            <person name="Chen F."/>
            <person name="Bruce D."/>
            <person name="Goodwin L."/>
            <person name="Pitluck S."/>
            <person name="Mavromatis K."/>
            <person name="Pati A."/>
            <person name="Mikhailova N."/>
            <person name="Chen A."/>
            <person name="Palaniappan K."/>
            <person name="Land M."/>
            <person name="Hauser L."/>
            <person name="Chang Y.J."/>
            <person name="Jeffries C.D."/>
            <person name="Detter J.C."/>
            <person name="Brettin T."/>
            <person name="Rohde M."/>
            <person name="Goker M."/>
            <person name="Bristow J."/>
            <person name="Markowitz V."/>
            <person name="Eisen J.A."/>
            <person name="Hugenholtz P."/>
            <person name="Kyrpides N.C."/>
            <person name="Klenk H.P."/>
        </authorList>
    </citation>
    <scope>NUCLEOTIDE SEQUENCE [LARGE SCALE GENOMIC DNA]</scope>
    <source>
        <strain evidence="3">DSM 14365 / CIP 107738 / JCM 11303 / AJ 13395 / SMP-2</strain>
    </source>
</reference>
<dbReference type="HOGENOM" id="CLU_862683_0_0_7"/>
<sequence length="322" mass="34237">MAEGERVALGALVEALAEAAHRGGDLRALAARAAEAGMVLELWRVRGHVFWALLEAPERRRGAGAYVFAPGPASGRRGGDFEYVLQAPHAYFDRGTGDIAAALFFGPGRGRVRAFFTNSVYRYAGMPAAEVADAADAETSADANDEGETGADETDAAAEGGAETAPSRARKRRRHTPLDVAHAREHGFLAATAAVARVFDQVVVIQLHGFAEREGAPEFIISTGADDGAWLLSSLAQALGAVFERVWRYPEDTAILGGRRNLQGRLLAESPRAHFLHVELSAKLRTRLRSSPGLRVDLADALLTLPAPAMSGEDADAPPSPR</sequence>
<gene>
    <name evidence="2" type="ordered locus">Hoch_4241</name>
</gene>
<dbReference type="EMBL" id="CP001804">
    <property type="protein sequence ID" value="ACY16738.1"/>
    <property type="molecule type" value="Genomic_DNA"/>
</dbReference>
<dbReference type="Proteomes" id="UP000001880">
    <property type="component" value="Chromosome"/>
</dbReference>
<evidence type="ECO:0000313" key="3">
    <source>
        <dbReference type="Proteomes" id="UP000001880"/>
    </source>
</evidence>
<evidence type="ECO:0000313" key="2">
    <source>
        <dbReference type="EMBL" id="ACY16738.1"/>
    </source>
</evidence>
<feature type="compositionally biased region" description="Acidic residues" evidence="1">
    <location>
        <begin position="143"/>
        <end position="156"/>
    </location>
</feature>